<reference evidence="1 2" key="1">
    <citation type="submission" date="2016-01" db="EMBL/GenBank/DDBJ databases">
        <authorList>
            <consortium name="TB Trials Study Group"/>
            <person name="Sutton G."/>
            <person name="Brinkac L."/>
            <person name="Sanka R."/>
            <person name="Adams M."/>
            <person name="Lau E.L."/>
            <person name="Macaden R."/>
            <person name="Grewal H.M.S."/>
        </authorList>
    </citation>
    <scope>NUCLEOTIDE SEQUENCE [LARGE SCALE GENOMIC DNA]</scope>
    <source>
        <strain evidence="1 2">IS-1744</strain>
    </source>
</reference>
<dbReference type="AlphaFoldDB" id="A0A101ABR9"/>
<organism evidence="1 2">
    <name type="scientific">Mycobacterium lehmannii</name>
    <dbReference type="NCBI Taxonomy" id="2048550"/>
    <lineage>
        <taxon>Bacteria</taxon>
        <taxon>Bacillati</taxon>
        <taxon>Actinomycetota</taxon>
        <taxon>Actinomycetes</taxon>
        <taxon>Mycobacteriales</taxon>
        <taxon>Mycobacteriaceae</taxon>
        <taxon>Mycobacterium</taxon>
    </lineage>
</organism>
<evidence type="ECO:0000313" key="2">
    <source>
        <dbReference type="Proteomes" id="UP000053707"/>
    </source>
</evidence>
<gene>
    <name evidence="1" type="ORF">AU192_24585</name>
</gene>
<dbReference type="Proteomes" id="UP000053707">
    <property type="component" value="Unassembled WGS sequence"/>
</dbReference>
<evidence type="ECO:0000313" key="1">
    <source>
        <dbReference type="EMBL" id="KUI19943.1"/>
    </source>
</evidence>
<comment type="caution">
    <text evidence="1">The sequence shown here is derived from an EMBL/GenBank/DDBJ whole genome shotgun (WGS) entry which is preliminary data.</text>
</comment>
<protein>
    <submittedName>
        <fullName evidence="1">Uncharacterized protein</fullName>
    </submittedName>
</protein>
<proteinExistence type="predicted"/>
<keyword evidence="2" id="KW-1185">Reference proteome</keyword>
<dbReference type="EMBL" id="LQIR01000004">
    <property type="protein sequence ID" value="KUI19943.1"/>
    <property type="molecule type" value="Genomic_DNA"/>
</dbReference>
<sequence length="174" mass="18253">MSVDGASAADGPANHHHLTVLAADLADVIGSAGGWLFDRARAGWDVDVWIADCADERPLTILGANAVDDTREAVLRDVPRNGALAVSAALLRDDPRVRAGVFELARRGVEVTAWGDDRSGDFGDRIDTIEHQLSVAARAFKAHALTAAGLTHSVGATETLVGLGVDSFRPLNPV</sequence>
<accession>A0A101ABR9</accession>
<name>A0A101ABR9_9MYCO</name>